<evidence type="ECO:0000313" key="5">
    <source>
        <dbReference type="EMBL" id="GAD59048.1"/>
    </source>
</evidence>
<dbReference type="PANTHER" id="PTHR30404">
    <property type="entry name" value="N-ACETYLMURAMOYL-L-ALANINE AMIDASE"/>
    <property type="match status" value="1"/>
</dbReference>
<evidence type="ECO:0000256" key="2">
    <source>
        <dbReference type="ARBA" id="ARBA00011901"/>
    </source>
</evidence>
<keyword evidence="6" id="KW-1185">Reference proteome</keyword>
<organism evidence="5 6">
    <name type="scientific">Brevundimonas abyssalis TAR-001</name>
    <dbReference type="NCBI Taxonomy" id="1391729"/>
    <lineage>
        <taxon>Bacteria</taxon>
        <taxon>Pseudomonadati</taxon>
        <taxon>Pseudomonadota</taxon>
        <taxon>Alphaproteobacteria</taxon>
        <taxon>Caulobacterales</taxon>
        <taxon>Caulobacteraceae</taxon>
        <taxon>Brevundimonas</taxon>
    </lineage>
</organism>
<dbReference type="EC" id="3.5.1.28" evidence="2"/>
<dbReference type="CDD" id="cd02696">
    <property type="entry name" value="MurNAc-LAA"/>
    <property type="match status" value="1"/>
</dbReference>
<evidence type="ECO:0000313" key="6">
    <source>
        <dbReference type="Proteomes" id="UP000016569"/>
    </source>
</evidence>
<comment type="caution">
    <text evidence="5">The sequence shown here is derived from an EMBL/GenBank/DDBJ whole genome shotgun (WGS) entry which is preliminary data.</text>
</comment>
<keyword evidence="3" id="KW-0378">Hydrolase</keyword>
<dbReference type="InterPro" id="IPR050695">
    <property type="entry name" value="N-acetylmuramoyl_amidase_3"/>
</dbReference>
<dbReference type="PANTHER" id="PTHR30404:SF0">
    <property type="entry name" value="N-ACETYLMURAMOYL-L-ALANINE AMIDASE AMIC"/>
    <property type="match status" value="1"/>
</dbReference>
<dbReference type="EMBL" id="BATC01000017">
    <property type="protein sequence ID" value="GAD59048.1"/>
    <property type="molecule type" value="Genomic_DNA"/>
</dbReference>
<dbReference type="GO" id="GO:0030288">
    <property type="term" value="C:outer membrane-bounded periplasmic space"/>
    <property type="evidence" value="ECO:0007669"/>
    <property type="project" value="TreeGrafter"/>
</dbReference>
<dbReference type="Proteomes" id="UP000016569">
    <property type="component" value="Unassembled WGS sequence"/>
</dbReference>
<gene>
    <name evidence="5" type="ORF">MBEBAB_1298</name>
</gene>
<evidence type="ECO:0000256" key="1">
    <source>
        <dbReference type="ARBA" id="ARBA00001561"/>
    </source>
</evidence>
<accession>A0A8E0KIW5</accession>
<evidence type="ECO:0000256" key="3">
    <source>
        <dbReference type="ARBA" id="ARBA00022801"/>
    </source>
</evidence>
<name>A0A8E0KIW5_9CAUL</name>
<feature type="domain" description="MurNAc-LAA" evidence="4">
    <location>
        <begin position="243"/>
        <end position="395"/>
    </location>
</feature>
<reference evidence="6" key="1">
    <citation type="journal article" date="2013" name="Genome Announc.">
        <title>Draft Genome Sequence of the Dimorphic Prosthecate Bacterium Brevundimonas abyssalis TAR-001T.</title>
        <authorList>
            <person name="Tsubouchi T."/>
            <person name="Nishi S."/>
            <person name="Usui K."/>
            <person name="Shimane Y."/>
            <person name="Takaki Y."/>
            <person name="Maruyama T."/>
            <person name="Hatada Y."/>
        </authorList>
    </citation>
    <scope>NUCLEOTIDE SEQUENCE [LARGE SCALE GENOMIC DNA]</scope>
    <source>
        <strain evidence="6">TAR-001</strain>
    </source>
</reference>
<dbReference type="GO" id="GO:0009253">
    <property type="term" value="P:peptidoglycan catabolic process"/>
    <property type="evidence" value="ECO:0007669"/>
    <property type="project" value="InterPro"/>
</dbReference>
<sequence>MVGASRMSRMVESFAGQEGRVRRGLLILAALIVFAVGVLAAGAGLALGAQGDVLRVRFGGDAERTRIVVDMERTARGSVRESGEAGRVVLSLSGVSAAQGVSGRGLGLVRAYEMQGSGRGAELRLELAGGAEVERRFLLPPGDGIPHYRYVIDLKATDAAAAPRPERNPPRTVSAPQRRERPLIVIDAGHGGHDPGTLGGRVNESAVTLQAAQDLKTEIERIGGYRVMLTRTSDVYVTRSRRVAMAREAGADLFISLHADAGNDRTTRGASVYTLSEQGAVRAVRQATSRDGWHADLQLPGRDPTVDRILLDMTQRATQNRSAQAARVLLTHLEASGHPMLNRSHRDANFEVLLAPDVPALLLEMGFMTNPDDEQLLTDERGRTRLMRATAQGIDRYFTQPDAGLMVAGAGQAGGGR</sequence>
<evidence type="ECO:0000259" key="4">
    <source>
        <dbReference type="SMART" id="SM00646"/>
    </source>
</evidence>
<comment type="catalytic activity">
    <reaction evidence="1">
        <text>Hydrolyzes the link between N-acetylmuramoyl residues and L-amino acid residues in certain cell-wall glycopeptides.</text>
        <dbReference type="EC" id="3.5.1.28"/>
    </reaction>
</comment>
<dbReference type="InterPro" id="IPR002508">
    <property type="entry name" value="MurNAc-LAA_cat"/>
</dbReference>
<dbReference type="SMART" id="SM00646">
    <property type="entry name" value="Ami_3"/>
    <property type="match status" value="1"/>
</dbReference>
<proteinExistence type="predicted"/>
<dbReference type="Gene3D" id="3.40.630.40">
    <property type="entry name" value="Zn-dependent exopeptidases"/>
    <property type="match status" value="1"/>
</dbReference>
<protein>
    <recommendedName>
        <fullName evidence="2">N-acetylmuramoyl-L-alanine amidase</fullName>
        <ecNumber evidence="2">3.5.1.28</ecNumber>
    </recommendedName>
</protein>
<dbReference type="SUPFAM" id="SSF53187">
    <property type="entry name" value="Zn-dependent exopeptidases"/>
    <property type="match status" value="1"/>
</dbReference>
<dbReference type="AlphaFoldDB" id="A0A8E0KIW5"/>
<dbReference type="Pfam" id="PF01520">
    <property type="entry name" value="Amidase_3"/>
    <property type="match status" value="1"/>
</dbReference>
<dbReference type="GO" id="GO:0008745">
    <property type="term" value="F:N-acetylmuramoyl-L-alanine amidase activity"/>
    <property type="evidence" value="ECO:0007669"/>
    <property type="project" value="UniProtKB-EC"/>
</dbReference>